<comment type="caution">
    <text evidence="1">The sequence shown here is derived from an EMBL/GenBank/DDBJ whole genome shotgun (WGS) entry which is preliminary data.</text>
</comment>
<name>A0A5N5H7I4_9ROSA</name>
<dbReference type="AlphaFoldDB" id="A0A5N5H7I4"/>
<dbReference type="Proteomes" id="UP000327157">
    <property type="component" value="Chromosome 4"/>
</dbReference>
<reference evidence="1 2" key="1">
    <citation type="submission" date="2019-09" db="EMBL/GenBank/DDBJ databases">
        <authorList>
            <person name="Ou C."/>
        </authorList>
    </citation>
    <scope>NUCLEOTIDE SEQUENCE [LARGE SCALE GENOMIC DNA]</scope>
    <source>
        <strain evidence="1">S2</strain>
        <tissue evidence="1">Leaf</tissue>
    </source>
</reference>
<keyword evidence="1" id="KW-0808">Transferase</keyword>
<dbReference type="GO" id="GO:0016740">
    <property type="term" value="F:transferase activity"/>
    <property type="evidence" value="ECO:0007669"/>
    <property type="project" value="UniProtKB-KW"/>
</dbReference>
<keyword evidence="2" id="KW-1185">Reference proteome</keyword>
<protein>
    <submittedName>
        <fullName evidence="1">Xylosyltransferase-like</fullName>
    </submittedName>
</protein>
<gene>
    <name evidence="1" type="ORF">D8674_024343</name>
</gene>
<proteinExistence type="predicted"/>
<evidence type="ECO:0000313" key="1">
    <source>
        <dbReference type="EMBL" id="KAB2622161.1"/>
    </source>
</evidence>
<sequence length="139" mass="15195">MPASAKSQWRRAWRQSWWGLGGDQIGVPDHHRVPKLPNRALRLHVLLQLEPLNIRSFEIGGVNSNSLGGKPPQLGAIALGARYEVGESREFRKPQPVVVFVVGVLRHVFEIPVEGSEFALLEVKIGRGGGGVFTVSGES</sequence>
<evidence type="ECO:0000313" key="2">
    <source>
        <dbReference type="Proteomes" id="UP000327157"/>
    </source>
</evidence>
<reference evidence="2" key="2">
    <citation type="submission" date="2019-10" db="EMBL/GenBank/DDBJ databases">
        <title>A de novo genome assembly of a pear dwarfing rootstock.</title>
        <authorList>
            <person name="Wang F."/>
            <person name="Wang J."/>
            <person name="Li S."/>
            <person name="Zhang Y."/>
            <person name="Fang M."/>
            <person name="Ma L."/>
            <person name="Zhao Y."/>
            <person name="Jiang S."/>
        </authorList>
    </citation>
    <scope>NUCLEOTIDE SEQUENCE [LARGE SCALE GENOMIC DNA]</scope>
</reference>
<dbReference type="EMBL" id="SMOL01000231">
    <property type="protein sequence ID" value="KAB2622161.1"/>
    <property type="molecule type" value="Genomic_DNA"/>
</dbReference>
<accession>A0A5N5H7I4</accession>
<organism evidence="1 2">
    <name type="scientific">Pyrus ussuriensis x Pyrus communis</name>
    <dbReference type="NCBI Taxonomy" id="2448454"/>
    <lineage>
        <taxon>Eukaryota</taxon>
        <taxon>Viridiplantae</taxon>
        <taxon>Streptophyta</taxon>
        <taxon>Embryophyta</taxon>
        <taxon>Tracheophyta</taxon>
        <taxon>Spermatophyta</taxon>
        <taxon>Magnoliopsida</taxon>
        <taxon>eudicotyledons</taxon>
        <taxon>Gunneridae</taxon>
        <taxon>Pentapetalae</taxon>
        <taxon>rosids</taxon>
        <taxon>fabids</taxon>
        <taxon>Rosales</taxon>
        <taxon>Rosaceae</taxon>
        <taxon>Amygdaloideae</taxon>
        <taxon>Maleae</taxon>
        <taxon>Pyrus</taxon>
    </lineage>
</organism>
<reference evidence="1 2" key="3">
    <citation type="submission" date="2019-11" db="EMBL/GenBank/DDBJ databases">
        <title>A de novo genome assembly of a pear dwarfing rootstock.</title>
        <authorList>
            <person name="Wang F."/>
            <person name="Wang J."/>
            <person name="Li S."/>
            <person name="Zhang Y."/>
            <person name="Fang M."/>
            <person name="Ma L."/>
            <person name="Zhao Y."/>
            <person name="Jiang S."/>
        </authorList>
    </citation>
    <scope>NUCLEOTIDE SEQUENCE [LARGE SCALE GENOMIC DNA]</scope>
    <source>
        <strain evidence="1">S2</strain>
        <tissue evidence="1">Leaf</tissue>
    </source>
</reference>